<dbReference type="InterPro" id="IPR027417">
    <property type="entry name" value="P-loop_NTPase"/>
</dbReference>
<sequence>MIEVKNLVYRYPKNKEATVKDISFSIDKGEIFGFLGPSGAGKSTTQKILIKLLTNYLGEIIILGHNHKKSDSSYFNQIGVCFELPNHYLKLTALENLKYFAEFYRQKPVDFIPLLERVGLAKDANTKVEKFSKGMKMRLNFVRSVMHNPDILFLDEPTSGMDPVNARKIKDIILEQKQLGKTIFITTHNMHDADELCDRIAFIVEGELKIIDSPKNIKQMGGKRVVQVEYENGIIKSQEFLMEGLADNLDFMNILRKNHIRSIHSKEASLEDIFIQVTGKNLLSHENIV</sequence>
<dbReference type="Proteomes" id="UP000428260">
    <property type="component" value="Chromosome"/>
</dbReference>
<evidence type="ECO:0000313" key="5">
    <source>
        <dbReference type="EMBL" id="QGY43725.1"/>
    </source>
</evidence>
<name>A0A6I6JLJ1_9BACT</name>
<dbReference type="Pfam" id="PF00005">
    <property type="entry name" value="ABC_tran"/>
    <property type="match status" value="1"/>
</dbReference>
<accession>A0A6I6JLJ1</accession>
<dbReference type="InterPro" id="IPR003593">
    <property type="entry name" value="AAA+_ATPase"/>
</dbReference>
<dbReference type="InterPro" id="IPR050763">
    <property type="entry name" value="ABC_transporter_ATP-binding"/>
</dbReference>
<dbReference type="PANTHER" id="PTHR42711:SF18">
    <property type="entry name" value="ABC TRANSPORTER, ATP-BINDING PROTEIN"/>
    <property type="match status" value="1"/>
</dbReference>
<dbReference type="EMBL" id="CP046401">
    <property type="protein sequence ID" value="QGY43725.1"/>
    <property type="molecule type" value="Genomic_DNA"/>
</dbReference>
<dbReference type="SUPFAM" id="SSF52540">
    <property type="entry name" value="P-loop containing nucleoside triphosphate hydrolases"/>
    <property type="match status" value="1"/>
</dbReference>
<dbReference type="InterPro" id="IPR017871">
    <property type="entry name" value="ABC_transporter-like_CS"/>
</dbReference>
<organism evidence="5 6">
    <name type="scientific">Maribellus comscasis</name>
    <dbReference type="NCBI Taxonomy" id="2681766"/>
    <lineage>
        <taxon>Bacteria</taxon>
        <taxon>Pseudomonadati</taxon>
        <taxon>Bacteroidota</taxon>
        <taxon>Bacteroidia</taxon>
        <taxon>Marinilabiliales</taxon>
        <taxon>Prolixibacteraceae</taxon>
        <taxon>Maribellus</taxon>
    </lineage>
</organism>
<dbReference type="PROSITE" id="PS00211">
    <property type="entry name" value="ABC_TRANSPORTER_1"/>
    <property type="match status" value="1"/>
</dbReference>
<keyword evidence="1" id="KW-0813">Transport</keyword>
<protein>
    <submittedName>
        <fullName evidence="5">ATP-binding cassette domain-containing protein</fullName>
    </submittedName>
</protein>
<dbReference type="CDD" id="cd03230">
    <property type="entry name" value="ABC_DR_subfamily_A"/>
    <property type="match status" value="1"/>
</dbReference>
<keyword evidence="6" id="KW-1185">Reference proteome</keyword>
<evidence type="ECO:0000313" key="6">
    <source>
        <dbReference type="Proteomes" id="UP000428260"/>
    </source>
</evidence>
<dbReference type="RefSeq" id="WP_158865140.1">
    <property type="nucleotide sequence ID" value="NZ_CP046401.1"/>
</dbReference>
<feature type="domain" description="ABC transporter" evidence="4">
    <location>
        <begin position="2"/>
        <end position="230"/>
    </location>
</feature>
<keyword evidence="2" id="KW-0547">Nucleotide-binding</keyword>
<gene>
    <name evidence="5" type="ORF">GM418_08660</name>
</gene>
<dbReference type="SMART" id="SM00382">
    <property type="entry name" value="AAA"/>
    <property type="match status" value="1"/>
</dbReference>
<dbReference type="Gene3D" id="3.40.50.300">
    <property type="entry name" value="P-loop containing nucleotide triphosphate hydrolases"/>
    <property type="match status" value="1"/>
</dbReference>
<dbReference type="PROSITE" id="PS50893">
    <property type="entry name" value="ABC_TRANSPORTER_2"/>
    <property type="match status" value="1"/>
</dbReference>
<dbReference type="GO" id="GO:0016887">
    <property type="term" value="F:ATP hydrolysis activity"/>
    <property type="evidence" value="ECO:0007669"/>
    <property type="project" value="InterPro"/>
</dbReference>
<dbReference type="AlphaFoldDB" id="A0A6I6JLJ1"/>
<evidence type="ECO:0000256" key="1">
    <source>
        <dbReference type="ARBA" id="ARBA00022448"/>
    </source>
</evidence>
<evidence type="ECO:0000256" key="3">
    <source>
        <dbReference type="ARBA" id="ARBA00022840"/>
    </source>
</evidence>
<dbReference type="KEGG" id="mcos:GM418_08660"/>
<reference evidence="5 6" key="1">
    <citation type="submission" date="2019-11" db="EMBL/GenBank/DDBJ databases">
        <authorList>
            <person name="Zheng R.K."/>
            <person name="Sun C.M."/>
        </authorList>
    </citation>
    <scope>NUCLEOTIDE SEQUENCE [LARGE SCALE GENOMIC DNA]</scope>
    <source>
        <strain evidence="5 6">WC007</strain>
    </source>
</reference>
<proteinExistence type="predicted"/>
<dbReference type="PANTHER" id="PTHR42711">
    <property type="entry name" value="ABC TRANSPORTER ATP-BINDING PROTEIN"/>
    <property type="match status" value="1"/>
</dbReference>
<keyword evidence="3 5" id="KW-0067">ATP-binding</keyword>
<dbReference type="GO" id="GO:0005524">
    <property type="term" value="F:ATP binding"/>
    <property type="evidence" value="ECO:0007669"/>
    <property type="project" value="UniProtKB-KW"/>
</dbReference>
<evidence type="ECO:0000256" key="2">
    <source>
        <dbReference type="ARBA" id="ARBA00022741"/>
    </source>
</evidence>
<dbReference type="InterPro" id="IPR003439">
    <property type="entry name" value="ABC_transporter-like_ATP-bd"/>
</dbReference>
<evidence type="ECO:0000259" key="4">
    <source>
        <dbReference type="PROSITE" id="PS50893"/>
    </source>
</evidence>